<name>R0D5E7_CAUVI</name>
<reference evidence="1 2" key="1">
    <citation type="journal article" date="2013" name="Genome Announc.">
        <title>Draft Genome Sequence for Caulobacter sp. Strain OR37, a Bacterium Tolerant to Heavy Metals.</title>
        <authorList>
            <person name="Utturkar S.M."/>
            <person name="Bollmann A."/>
            <person name="Brzoska R.M."/>
            <person name="Klingeman D.M."/>
            <person name="Epstein S.E."/>
            <person name="Palumbo A.V."/>
            <person name="Brown S.D."/>
        </authorList>
    </citation>
    <scope>NUCLEOTIDE SEQUENCE [LARGE SCALE GENOMIC DNA]</scope>
    <source>
        <strain evidence="1 2">OR37</strain>
    </source>
</reference>
<dbReference type="NCBIfam" id="NF038232">
    <property type="entry name" value="STM3845_fam"/>
    <property type="match status" value="1"/>
</dbReference>
<sequence length="303" mass="33196" precursor="true">MKPEAFRVHAPTTVVFLCGGVIDSSLAAPVMLRDAFYRVCKNSAPDFSVVLAEDALPLTAEAGYRDLFSFESDIAQIVGLILLFAESPGSLAELGAFAALKTVAPSLLAVLDDYYYGAVSFIRNGPIRFLENEYGEEWILVLDRSEVGISPTGTIEALNTSAFAANILPAVKKRLESRSAWSRLDRNNSGHAILFMTGLCQEFGALTIGELKAYLEKFEIESGRLQNFIYCAQLLGWIQKVRKGNHIFYVAAPGEPALDYKLEGGTRDKVRWRSDIRAFWQKHDPARLKAITAVLSPPSGGAA</sequence>
<dbReference type="STRING" id="1292034.OR37_00106"/>
<proteinExistence type="predicted"/>
<dbReference type="Proteomes" id="UP000013063">
    <property type="component" value="Unassembled WGS sequence"/>
</dbReference>
<accession>R0D5E7</accession>
<protein>
    <submittedName>
        <fullName evidence="1">Uncharacterized protein</fullName>
    </submittedName>
</protein>
<organism evidence="1 2">
    <name type="scientific">Caulobacter vibrioides OR37</name>
    <dbReference type="NCBI Taxonomy" id="1292034"/>
    <lineage>
        <taxon>Bacteria</taxon>
        <taxon>Pseudomonadati</taxon>
        <taxon>Pseudomonadota</taxon>
        <taxon>Alphaproteobacteria</taxon>
        <taxon>Caulobacterales</taxon>
        <taxon>Caulobacteraceae</taxon>
        <taxon>Caulobacter</taxon>
    </lineage>
</organism>
<evidence type="ECO:0000313" key="1">
    <source>
        <dbReference type="EMBL" id="ENZ83605.1"/>
    </source>
</evidence>
<dbReference type="AlphaFoldDB" id="R0D5E7"/>
<comment type="caution">
    <text evidence="1">The sequence shown here is derived from an EMBL/GenBank/DDBJ whole genome shotgun (WGS) entry which is preliminary data.</text>
</comment>
<gene>
    <name evidence="1" type="ORF">OR37_00106</name>
</gene>
<dbReference type="EMBL" id="APMP01000001">
    <property type="protein sequence ID" value="ENZ83605.1"/>
    <property type="molecule type" value="Genomic_DNA"/>
</dbReference>
<evidence type="ECO:0000313" key="2">
    <source>
        <dbReference type="Proteomes" id="UP000013063"/>
    </source>
</evidence>
<keyword evidence="2" id="KW-1185">Reference proteome</keyword>
<dbReference type="RefSeq" id="WP_004615141.1">
    <property type="nucleotide sequence ID" value="NZ_APMP01000001.1"/>
</dbReference>
<dbReference type="eggNOG" id="COG0640">
    <property type="taxonomic scope" value="Bacteria"/>
</dbReference>
<dbReference type="InterPro" id="IPR049725">
    <property type="entry name" value="STM3845-like"/>
</dbReference>